<dbReference type="EMBL" id="JAHRHJ020000001">
    <property type="protein sequence ID" value="KAH9330599.1"/>
    <property type="molecule type" value="Genomic_DNA"/>
</dbReference>
<proteinExistence type="inferred from homology"/>
<comment type="caution">
    <text evidence="11">The sequence shown here is derived from an EMBL/GenBank/DDBJ whole genome shotgun (WGS) entry which is preliminary data.</text>
</comment>
<dbReference type="OMA" id="TILICAK"/>
<dbReference type="GO" id="GO:0009411">
    <property type="term" value="P:response to UV"/>
    <property type="evidence" value="ECO:0007669"/>
    <property type="project" value="TreeGrafter"/>
</dbReference>
<dbReference type="SUPFAM" id="SSF50978">
    <property type="entry name" value="WD40 repeat-like"/>
    <property type="match status" value="1"/>
</dbReference>
<evidence type="ECO:0000256" key="9">
    <source>
        <dbReference type="ARBA" id="ARBA00023242"/>
    </source>
</evidence>
<evidence type="ECO:0000256" key="7">
    <source>
        <dbReference type="ARBA" id="ARBA00023125"/>
    </source>
</evidence>
<evidence type="ECO:0000256" key="5">
    <source>
        <dbReference type="ARBA" id="ARBA00022763"/>
    </source>
</evidence>
<accession>A0AA38GXH9</accession>
<dbReference type="InterPro" id="IPR036322">
    <property type="entry name" value="WD40_repeat_dom_sf"/>
</dbReference>
<organism evidence="11 12">
    <name type="scientific">Taxus chinensis</name>
    <name type="common">Chinese yew</name>
    <name type="synonym">Taxus wallichiana var. chinensis</name>
    <dbReference type="NCBI Taxonomy" id="29808"/>
    <lineage>
        <taxon>Eukaryota</taxon>
        <taxon>Viridiplantae</taxon>
        <taxon>Streptophyta</taxon>
        <taxon>Embryophyta</taxon>
        <taxon>Tracheophyta</taxon>
        <taxon>Spermatophyta</taxon>
        <taxon>Pinopsida</taxon>
        <taxon>Pinidae</taxon>
        <taxon>Conifers II</taxon>
        <taxon>Cupressales</taxon>
        <taxon>Taxaceae</taxon>
        <taxon>Taxus</taxon>
    </lineage>
</organism>
<dbReference type="Gene3D" id="2.130.10.10">
    <property type="entry name" value="YVTN repeat-like/Quinoprotein amine dehydrogenase"/>
    <property type="match status" value="1"/>
</dbReference>
<keyword evidence="6" id="KW-0833">Ubl conjugation pathway</keyword>
<keyword evidence="7" id="KW-0238">DNA-binding</keyword>
<dbReference type="InterPro" id="IPR015943">
    <property type="entry name" value="WD40/YVTN_repeat-like_dom_sf"/>
</dbReference>
<evidence type="ECO:0000256" key="6">
    <source>
        <dbReference type="ARBA" id="ARBA00022786"/>
    </source>
</evidence>
<evidence type="ECO:0000256" key="4">
    <source>
        <dbReference type="ARBA" id="ARBA00022737"/>
    </source>
</evidence>
<evidence type="ECO:0000256" key="8">
    <source>
        <dbReference type="ARBA" id="ARBA00023204"/>
    </source>
</evidence>
<evidence type="ECO:0000256" key="3">
    <source>
        <dbReference type="ARBA" id="ARBA00022574"/>
    </source>
</evidence>
<evidence type="ECO:0000256" key="10">
    <source>
        <dbReference type="PROSITE-ProRule" id="PRU00221"/>
    </source>
</evidence>
<name>A0AA38GXH9_TAXCH</name>
<gene>
    <name evidence="11" type="ORF">KI387_002707</name>
</gene>
<dbReference type="PROSITE" id="PS50082">
    <property type="entry name" value="WD_REPEATS_2"/>
    <property type="match status" value="1"/>
</dbReference>
<keyword evidence="9" id="KW-0539">Nucleus</keyword>
<keyword evidence="12" id="KW-1185">Reference proteome</keyword>
<sequence length="326" mass="36502">VCKQKGHEAGFKGATYIDCPKKPCFLCKQPGHTTMTCPHRIATEHGVAPAPRRYILGPFDFVYERQIRNHVNKVKPTIVIPNQMDCAIKKFHSRRITCLEFHPTKNNILVSGDKKGQIGIWDYEKVIDNTVYDSVHSCIVNSIKFHPVNSESIYTSGSDGTISCTDIETGLPVLLMDLNPDGWNGPSTWRMLYGMDINSEKGLVLVADNFGLLYQMDTFPLCDELSMKTILICAKHTAFEGNIEINRSQNEEIGSCEYLADAIIDFTTESTPLKEGVLDFKAAIKKPFAMVQILTPPLSHHFLSIHAVNASNDRLSAMNLPHRESF</sequence>
<dbReference type="GO" id="GO:0003684">
    <property type="term" value="F:damaged DNA binding"/>
    <property type="evidence" value="ECO:0007669"/>
    <property type="project" value="InterPro"/>
</dbReference>
<dbReference type="GO" id="GO:0006281">
    <property type="term" value="P:DNA repair"/>
    <property type="evidence" value="ECO:0007669"/>
    <property type="project" value="UniProtKB-KW"/>
</dbReference>
<dbReference type="GO" id="GO:0005634">
    <property type="term" value="C:nucleus"/>
    <property type="evidence" value="ECO:0007669"/>
    <property type="project" value="UniProtKB-SubCell"/>
</dbReference>
<dbReference type="InterPro" id="IPR033312">
    <property type="entry name" value="DDB2"/>
</dbReference>
<feature type="repeat" description="WD" evidence="10">
    <location>
        <begin position="89"/>
        <end position="124"/>
    </location>
</feature>
<evidence type="ECO:0000313" key="11">
    <source>
        <dbReference type="EMBL" id="KAH9330599.1"/>
    </source>
</evidence>
<evidence type="ECO:0000256" key="2">
    <source>
        <dbReference type="ARBA" id="ARBA00005434"/>
    </source>
</evidence>
<evidence type="ECO:0000256" key="1">
    <source>
        <dbReference type="ARBA" id="ARBA00004123"/>
    </source>
</evidence>
<evidence type="ECO:0000313" key="12">
    <source>
        <dbReference type="Proteomes" id="UP000824469"/>
    </source>
</evidence>
<dbReference type="PANTHER" id="PTHR15169:SF0">
    <property type="entry name" value="DNA DAMAGE-BINDING PROTEIN 2"/>
    <property type="match status" value="1"/>
</dbReference>
<feature type="non-terminal residue" evidence="11">
    <location>
        <position position="1"/>
    </location>
</feature>
<comment type="subcellular location">
    <subcellularLocation>
        <location evidence="1">Nucleus</location>
    </subcellularLocation>
</comment>
<keyword evidence="8" id="KW-0234">DNA repair</keyword>
<dbReference type="Pfam" id="PF00400">
    <property type="entry name" value="WD40"/>
    <property type="match status" value="1"/>
</dbReference>
<comment type="similarity">
    <text evidence="2">Belongs to the WD repeat DDB2/WDR76 family.</text>
</comment>
<keyword evidence="5" id="KW-0227">DNA damage</keyword>
<protein>
    <submittedName>
        <fullName evidence="11">Uncharacterized protein</fullName>
    </submittedName>
</protein>
<keyword evidence="4" id="KW-0677">Repeat</keyword>
<dbReference type="AlphaFoldDB" id="A0AA38GXH9"/>
<dbReference type="SMART" id="SM00320">
    <property type="entry name" value="WD40"/>
    <property type="match status" value="2"/>
</dbReference>
<dbReference type="PANTHER" id="PTHR15169">
    <property type="entry name" value="DAMAGE-SPECIFIC DNA BINDING PROTEIN 2"/>
    <property type="match status" value="1"/>
</dbReference>
<dbReference type="GO" id="GO:0080008">
    <property type="term" value="C:Cul4-RING E3 ubiquitin ligase complex"/>
    <property type="evidence" value="ECO:0007669"/>
    <property type="project" value="InterPro"/>
</dbReference>
<dbReference type="InterPro" id="IPR001680">
    <property type="entry name" value="WD40_rpt"/>
</dbReference>
<dbReference type="Proteomes" id="UP000824469">
    <property type="component" value="Unassembled WGS sequence"/>
</dbReference>
<keyword evidence="3 10" id="KW-0853">WD repeat</keyword>
<feature type="non-terminal residue" evidence="11">
    <location>
        <position position="326"/>
    </location>
</feature>
<reference evidence="11 12" key="1">
    <citation type="journal article" date="2021" name="Nat. Plants">
        <title>The Taxus genome provides insights into paclitaxel biosynthesis.</title>
        <authorList>
            <person name="Xiong X."/>
            <person name="Gou J."/>
            <person name="Liao Q."/>
            <person name="Li Y."/>
            <person name="Zhou Q."/>
            <person name="Bi G."/>
            <person name="Li C."/>
            <person name="Du R."/>
            <person name="Wang X."/>
            <person name="Sun T."/>
            <person name="Guo L."/>
            <person name="Liang H."/>
            <person name="Lu P."/>
            <person name="Wu Y."/>
            <person name="Zhang Z."/>
            <person name="Ro D.K."/>
            <person name="Shang Y."/>
            <person name="Huang S."/>
            <person name="Yan J."/>
        </authorList>
    </citation>
    <scope>NUCLEOTIDE SEQUENCE [LARGE SCALE GENOMIC DNA]</scope>
    <source>
        <strain evidence="11">Ta-2019</strain>
    </source>
</reference>